<keyword evidence="2" id="KW-1185">Reference proteome</keyword>
<evidence type="ECO:0000313" key="2">
    <source>
        <dbReference type="Proteomes" id="UP000289930"/>
    </source>
</evidence>
<protein>
    <submittedName>
        <fullName evidence="1">Uncharacterized protein</fullName>
    </submittedName>
</protein>
<dbReference type="Proteomes" id="UP000289930">
    <property type="component" value="Segment"/>
</dbReference>
<reference evidence="1" key="1">
    <citation type="journal article" date="2019" name="Environ. Microbiol.">
        <title>Novel haloarchaeal viruses from Lake Retba infecting Haloferax and Halorubrum species.</title>
        <authorList>
            <person name="Mizuno C.M."/>
            <person name="Prajapati B."/>
            <person name="Lucas-Staat S."/>
            <person name="Sime-Ngando T."/>
            <person name="Forterre P."/>
            <person name="Bamford D.H."/>
            <person name="Prangishvili D."/>
            <person name="Krupovic M."/>
            <person name="Oksanen H.M."/>
        </authorList>
    </citation>
    <scope>NUCLEOTIDE SEQUENCE</scope>
</reference>
<evidence type="ECO:0000313" key="1">
    <source>
        <dbReference type="EMBL" id="QAS68856.1"/>
    </source>
</evidence>
<sequence length="71" mass="7867">MSHNPTTWSKSFIPDGEEFVDDSYSAAELDRMDGRELQSLAAKHPTDEVNGKSKAVDIRDALEGKTRVSVE</sequence>
<name>A0A410N6R2_HFTV1</name>
<accession>A0A410N6R2</accession>
<organism evidence="1">
    <name type="scientific">Haloferax tailed virus 1</name>
    <name type="common">HFTV1</name>
    <dbReference type="NCBI Taxonomy" id="2507575"/>
    <lineage>
        <taxon>Viruses</taxon>
        <taxon>Duplodnaviria</taxon>
        <taxon>Heunggongvirae</taxon>
        <taxon>Uroviricota</taxon>
        <taxon>Caudoviricetes</taxon>
        <taxon>Kirjokansivirales</taxon>
        <taxon>Haloferuviridae</taxon>
        <taxon>Retbasiphovirus</taxon>
        <taxon>Retbasiphovirus hantatum</taxon>
        <taxon>Retbasiphovirus HFTV1</taxon>
    </lineage>
</organism>
<proteinExistence type="predicted"/>
<gene>
    <name evidence="1" type="ORF">HFTV1-gp23</name>
</gene>
<dbReference type="EMBL" id="MG550112">
    <property type="protein sequence ID" value="QAS68856.1"/>
    <property type="molecule type" value="Genomic_DNA"/>
</dbReference>